<feature type="region of interest" description="Disordered" evidence="1">
    <location>
        <begin position="1"/>
        <end position="59"/>
    </location>
</feature>
<gene>
    <name evidence="2" type="ORF">E2C01_086140</name>
</gene>
<dbReference type="Proteomes" id="UP000324222">
    <property type="component" value="Unassembled WGS sequence"/>
</dbReference>
<reference evidence="2 3" key="1">
    <citation type="submission" date="2019-05" db="EMBL/GenBank/DDBJ databases">
        <title>Another draft genome of Portunus trituberculatus and its Hox gene families provides insights of decapod evolution.</title>
        <authorList>
            <person name="Jeong J.-H."/>
            <person name="Song I."/>
            <person name="Kim S."/>
            <person name="Choi T."/>
            <person name="Kim D."/>
            <person name="Ryu S."/>
            <person name="Kim W."/>
        </authorList>
    </citation>
    <scope>NUCLEOTIDE SEQUENCE [LARGE SCALE GENOMIC DNA]</scope>
    <source>
        <tissue evidence="2">Muscle</tissue>
    </source>
</reference>
<comment type="caution">
    <text evidence="2">The sequence shown here is derived from an EMBL/GenBank/DDBJ whole genome shotgun (WGS) entry which is preliminary data.</text>
</comment>
<name>A0A5B7J9G7_PORTR</name>
<sequence>MARRFGKVANKEEVEEEVEEMVEEEEEEEEEDVEDYKGYSSSNTPLDPSLPLWDLLLTS</sequence>
<feature type="compositionally biased region" description="Low complexity" evidence="1">
    <location>
        <begin position="44"/>
        <end position="59"/>
    </location>
</feature>
<organism evidence="2 3">
    <name type="scientific">Portunus trituberculatus</name>
    <name type="common">Swimming crab</name>
    <name type="synonym">Neptunus trituberculatus</name>
    <dbReference type="NCBI Taxonomy" id="210409"/>
    <lineage>
        <taxon>Eukaryota</taxon>
        <taxon>Metazoa</taxon>
        <taxon>Ecdysozoa</taxon>
        <taxon>Arthropoda</taxon>
        <taxon>Crustacea</taxon>
        <taxon>Multicrustacea</taxon>
        <taxon>Malacostraca</taxon>
        <taxon>Eumalacostraca</taxon>
        <taxon>Eucarida</taxon>
        <taxon>Decapoda</taxon>
        <taxon>Pleocyemata</taxon>
        <taxon>Brachyura</taxon>
        <taxon>Eubrachyura</taxon>
        <taxon>Portunoidea</taxon>
        <taxon>Portunidae</taxon>
        <taxon>Portuninae</taxon>
        <taxon>Portunus</taxon>
    </lineage>
</organism>
<proteinExistence type="predicted"/>
<evidence type="ECO:0000256" key="1">
    <source>
        <dbReference type="SAM" id="MobiDB-lite"/>
    </source>
</evidence>
<dbReference type="AlphaFoldDB" id="A0A5B7J9G7"/>
<evidence type="ECO:0000313" key="3">
    <source>
        <dbReference type="Proteomes" id="UP000324222"/>
    </source>
</evidence>
<accession>A0A5B7J9G7</accession>
<protein>
    <submittedName>
        <fullName evidence="2">Uncharacterized protein</fullName>
    </submittedName>
</protein>
<feature type="compositionally biased region" description="Acidic residues" evidence="1">
    <location>
        <begin position="13"/>
        <end position="34"/>
    </location>
</feature>
<dbReference type="EMBL" id="VSRR010086670">
    <property type="protein sequence ID" value="MPC91123.1"/>
    <property type="molecule type" value="Genomic_DNA"/>
</dbReference>
<keyword evidence="3" id="KW-1185">Reference proteome</keyword>
<evidence type="ECO:0000313" key="2">
    <source>
        <dbReference type="EMBL" id="MPC91123.1"/>
    </source>
</evidence>